<dbReference type="Pfam" id="PF07744">
    <property type="entry name" value="SPOC"/>
    <property type="match status" value="1"/>
</dbReference>
<feature type="domain" description="RING-type" evidence="4">
    <location>
        <begin position="138"/>
        <end position="179"/>
    </location>
</feature>
<accession>A0A835D7Y1</accession>
<dbReference type="PROSITE" id="PS50089">
    <property type="entry name" value="ZF_RING_2"/>
    <property type="match status" value="1"/>
</dbReference>
<reference evidence="6 7" key="1">
    <citation type="submission" date="2020-04" db="EMBL/GenBank/DDBJ databases">
        <title>Plant Genome Project.</title>
        <authorList>
            <person name="Zhang R.-G."/>
        </authorList>
    </citation>
    <scope>NUCLEOTIDE SEQUENCE [LARGE SCALE GENOMIC DNA]</scope>
    <source>
        <strain evidence="6">YNK0</strain>
        <tissue evidence="6">Leaf</tissue>
    </source>
</reference>
<evidence type="ECO:0000313" key="6">
    <source>
        <dbReference type="EMBL" id="KAF8393316.1"/>
    </source>
</evidence>
<feature type="region of interest" description="Disordered" evidence="2">
    <location>
        <begin position="621"/>
        <end position="644"/>
    </location>
</feature>
<name>A0A835D7Y1_TETSI</name>
<dbReference type="CDD" id="cd21538">
    <property type="entry name" value="SPOC_TFIIS"/>
    <property type="match status" value="1"/>
</dbReference>
<dbReference type="GO" id="GO:0006351">
    <property type="term" value="P:DNA-templated transcription"/>
    <property type="evidence" value="ECO:0007669"/>
    <property type="project" value="InterPro"/>
</dbReference>
<dbReference type="InterPro" id="IPR003618">
    <property type="entry name" value="TFIIS_cen_dom"/>
</dbReference>
<proteinExistence type="predicted"/>
<keyword evidence="1" id="KW-0862">Zinc</keyword>
<keyword evidence="3" id="KW-0812">Transmembrane</keyword>
<protein>
    <submittedName>
        <fullName evidence="6">Uncharacterized protein</fullName>
    </submittedName>
</protein>
<dbReference type="PANTHER" id="PTHR46225">
    <property type="entry name" value="C3H4 TYPE ZINC FINGER PROTEIN"/>
    <property type="match status" value="1"/>
</dbReference>
<feature type="transmembrane region" description="Helical" evidence="3">
    <location>
        <begin position="7"/>
        <end position="24"/>
    </location>
</feature>
<feature type="region of interest" description="Disordered" evidence="2">
    <location>
        <begin position="183"/>
        <end position="211"/>
    </location>
</feature>
<gene>
    <name evidence="6" type="ORF">HHK36_021557</name>
</gene>
<dbReference type="OrthoDB" id="1884872at2759"/>
<evidence type="ECO:0000256" key="2">
    <source>
        <dbReference type="SAM" id="MobiDB-lite"/>
    </source>
</evidence>
<dbReference type="SMART" id="SM00184">
    <property type="entry name" value="RING"/>
    <property type="match status" value="1"/>
</dbReference>
<evidence type="ECO:0000259" key="4">
    <source>
        <dbReference type="PROSITE" id="PS50089"/>
    </source>
</evidence>
<dbReference type="EMBL" id="JABCRI010000015">
    <property type="protein sequence ID" value="KAF8393316.1"/>
    <property type="molecule type" value="Genomic_DNA"/>
</dbReference>
<feature type="region of interest" description="Disordered" evidence="2">
    <location>
        <begin position="773"/>
        <end position="794"/>
    </location>
</feature>
<feature type="compositionally biased region" description="Basic and acidic residues" evidence="2">
    <location>
        <begin position="893"/>
        <end position="905"/>
    </location>
</feature>
<feature type="compositionally biased region" description="Polar residues" evidence="2">
    <location>
        <begin position="402"/>
        <end position="441"/>
    </location>
</feature>
<keyword evidence="3" id="KW-1133">Transmembrane helix</keyword>
<dbReference type="SUPFAM" id="SSF57850">
    <property type="entry name" value="RING/U-box"/>
    <property type="match status" value="1"/>
</dbReference>
<dbReference type="Gene3D" id="3.30.40.10">
    <property type="entry name" value="Zinc/RING finger domain, C3HC4 (zinc finger)"/>
    <property type="match status" value="1"/>
</dbReference>
<dbReference type="GO" id="GO:0008270">
    <property type="term" value="F:zinc ion binding"/>
    <property type="evidence" value="ECO:0007669"/>
    <property type="project" value="UniProtKB-KW"/>
</dbReference>
<feature type="region of interest" description="Disordered" evidence="2">
    <location>
        <begin position="1335"/>
        <end position="1374"/>
    </location>
</feature>
<feature type="compositionally biased region" description="Polar residues" evidence="2">
    <location>
        <begin position="1335"/>
        <end position="1346"/>
    </location>
</feature>
<dbReference type="SUPFAM" id="SSF46942">
    <property type="entry name" value="Elongation factor TFIIS domain 2"/>
    <property type="match status" value="1"/>
</dbReference>
<keyword evidence="7" id="KW-1185">Reference proteome</keyword>
<feature type="compositionally biased region" description="Pro residues" evidence="2">
    <location>
        <begin position="1239"/>
        <end position="1253"/>
    </location>
</feature>
<comment type="caution">
    <text evidence="6">The sequence shown here is derived from an EMBL/GenBank/DDBJ whole genome shotgun (WGS) entry which is preliminary data.</text>
</comment>
<evidence type="ECO:0000256" key="3">
    <source>
        <dbReference type="SAM" id="Phobius"/>
    </source>
</evidence>
<sequence length="1374" mass="152003">MDHFKMALDCFFAVWFVVGNVWIFGGHSSSSEAPNLYRLCIVFLTFSCIGYAMPFILCATICCCLPCLISILGFREDLTQTRGATPESINALPTYKFKLKKDGNGEGREINSDGAGEGGIVAAGTEKERVISGEDAVCCICLAKYADNDELRELPCSHFFHMECVDKWLKINALCPLCKFEVHESSGGSPSTASPRRHQGEGRVDGGKRNLPACAQNSNGVPFELLRILPLRQQEFACLRSNGVPLHARRRMWIHIAVALACVFPGAFSMSNNLGTEQLSVPNRQIGQMEPMPNNLGLQHLSIPNKQMGQIEPMPNNLGPQQLPIPNKQMRQMVPMLNKPGSQQLLIPNKRMGQLETMPNNLGSQQLLSNKRRALMEPMVMSNNPGSQQLPSPNKRLAQMKPVSNNPGSQQLSAQNKRTAQMVSMSSKPGSQQLSIPNKRTAQMEPSPKGQTESFESVRSKMRESLAASLTLVPEKQNKLPTVGKSSESEAASTLSQSLSQTHEDSLPTESTSTTTLDISSCAVPERPLETPPSKDHDSAQKYNDGQSVPQEIFTNENTEDSTQTWKCDGQEFELKHVFPVEDASFSNSFLIKDELLQGNGLCWVSDFDIEVVETNEIQSAKRPKFENEEVGGDGREPASQSPQTLAVKIEAELFKLYGGVNKKYKEKGRSLLFNLKDRNNPELRERVMSGEISPERLCSMTAEELASEELSQWRIAKAEEFAQMVVLPDSEVDIRRLVKKTHKGEFQVEIEQDDGVSVEVAVGASSLAQIRPKMSETDAQVPSKPNETKNEVDAVRERSNLGEKNSSSNLTTLPHDGTDLMHGLMVDELKDEEFLPPIVSLDEFMQSLDSEPPFENLRVDAGHTITISDENCSDVSKLDSSDLGSLDPVDTAPDKPDKMDEKRTKTVGNKKSSDTCIESELCHPNGASKIEHVWEGLLQLNISSMVTVIGVFKSGEKTSTKEWPSSLEIKGRVRLDAFEKFLQELPMSRNRAIMVVQFCWKEGSPESGRESLCEVVDSYVVDERVGFAEPVAGVELYFCPPHQRIFEMLAKYLPKDQTEALNATDNGIIGVIVWRKAHVTSAISPNSSSHHKHNSKKQHYLRRQQEKDSNNVNTTTVPPLPLVPPPINRVPPSDDEPIDDVPPGFGPAAARDDDDLPEFEFVGGSNPPVPQFLGPNPSRGPVVTPFRPPPPPVEQMRELIHKYGQTETSSNSLKWQHSRSVGVEVQPWNDDDDIPEWQPQPPQQQLPPPPPLPVHSFQQQTLQLQHFAPAQPHHSLQPRGPLAAPLPIPLQPLQQPQQMHMMQGSQQTVAPSWQQGAWWAPPGSGGHSVQGNGLQPSQFGGQPNEGQFYGMPGFGTMPNGMDWRQDGPRSRGF</sequence>
<organism evidence="6 7">
    <name type="scientific">Tetracentron sinense</name>
    <name type="common">Spur-leaf</name>
    <dbReference type="NCBI Taxonomy" id="13715"/>
    <lineage>
        <taxon>Eukaryota</taxon>
        <taxon>Viridiplantae</taxon>
        <taxon>Streptophyta</taxon>
        <taxon>Embryophyta</taxon>
        <taxon>Tracheophyta</taxon>
        <taxon>Spermatophyta</taxon>
        <taxon>Magnoliopsida</taxon>
        <taxon>Trochodendrales</taxon>
        <taxon>Trochodendraceae</taxon>
        <taxon>Tetracentron</taxon>
    </lineage>
</organism>
<dbReference type="Pfam" id="PF13639">
    <property type="entry name" value="zf-RING_2"/>
    <property type="match status" value="1"/>
</dbReference>
<feature type="compositionally biased region" description="Polar residues" evidence="2">
    <location>
        <begin position="381"/>
        <end position="392"/>
    </location>
</feature>
<keyword evidence="1" id="KW-0479">Metal-binding</keyword>
<dbReference type="InterPro" id="IPR013083">
    <property type="entry name" value="Znf_RING/FYVE/PHD"/>
</dbReference>
<feature type="compositionally biased region" description="Basic and acidic residues" evidence="2">
    <location>
        <begin position="527"/>
        <end position="540"/>
    </location>
</feature>
<feature type="region of interest" description="Disordered" evidence="2">
    <location>
        <begin position="381"/>
        <end position="563"/>
    </location>
</feature>
<feature type="compositionally biased region" description="Basic and acidic residues" evidence="2">
    <location>
        <begin position="1364"/>
        <end position="1374"/>
    </location>
</feature>
<dbReference type="InterPro" id="IPR036575">
    <property type="entry name" value="TFIIS_cen_dom_sf"/>
</dbReference>
<feature type="compositionally biased region" description="Low complexity" evidence="2">
    <location>
        <begin position="508"/>
        <end position="521"/>
    </location>
</feature>
<dbReference type="Pfam" id="PF07500">
    <property type="entry name" value="TFIIS_M"/>
    <property type="match status" value="1"/>
</dbReference>
<feature type="transmembrane region" description="Helical" evidence="3">
    <location>
        <begin position="252"/>
        <end position="270"/>
    </location>
</feature>
<dbReference type="Gene3D" id="1.10.472.30">
    <property type="entry name" value="Transcription elongation factor S-II, central domain"/>
    <property type="match status" value="1"/>
</dbReference>
<evidence type="ECO:0000313" key="7">
    <source>
        <dbReference type="Proteomes" id="UP000655225"/>
    </source>
</evidence>
<dbReference type="FunFam" id="3.30.40.10:FF:000348">
    <property type="entry name" value="E3 ubiquitin-protein ligase"/>
    <property type="match status" value="1"/>
</dbReference>
<feature type="domain" description="TFIIS central" evidence="5">
    <location>
        <begin position="622"/>
        <end position="734"/>
    </location>
</feature>
<feature type="region of interest" description="Disordered" evidence="2">
    <location>
        <begin position="1226"/>
        <end position="1253"/>
    </location>
</feature>
<feature type="transmembrane region" description="Helical" evidence="3">
    <location>
        <begin position="36"/>
        <end position="69"/>
    </location>
</feature>
<dbReference type="OMA" id="VHGVELY"/>
<dbReference type="Proteomes" id="UP000655225">
    <property type="component" value="Unassembled WGS sequence"/>
</dbReference>
<feature type="compositionally biased region" description="Basic and acidic residues" evidence="2">
    <location>
        <begin position="198"/>
        <end position="208"/>
    </location>
</feature>
<dbReference type="SMART" id="SM00510">
    <property type="entry name" value="TFS2M"/>
    <property type="match status" value="1"/>
</dbReference>
<evidence type="ECO:0000259" key="5">
    <source>
        <dbReference type="PROSITE" id="PS51321"/>
    </source>
</evidence>
<feature type="region of interest" description="Disordered" evidence="2">
    <location>
        <begin position="874"/>
        <end position="911"/>
    </location>
</feature>
<evidence type="ECO:0000256" key="1">
    <source>
        <dbReference type="PROSITE-ProRule" id="PRU00175"/>
    </source>
</evidence>
<dbReference type="InterPro" id="IPR012921">
    <property type="entry name" value="SPOC_C"/>
</dbReference>
<dbReference type="InterPro" id="IPR001841">
    <property type="entry name" value="Znf_RING"/>
</dbReference>
<dbReference type="PANTHER" id="PTHR46225:SF19">
    <property type="entry name" value="RING-TYPE DOMAIN-CONTAINING PROTEIN"/>
    <property type="match status" value="1"/>
</dbReference>
<feature type="compositionally biased region" description="Polar residues" evidence="2">
    <location>
        <begin position="541"/>
        <end position="563"/>
    </location>
</feature>
<dbReference type="PROSITE" id="PS51321">
    <property type="entry name" value="TFIIS_CENTRAL"/>
    <property type="match status" value="1"/>
</dbReference>
<keyword evidence="1" id="KW-0863">Zinc-finger</keyword>
<feature type="compositionally biased region" description="Basic and acidic residues" evidence="2">
    <location>
        <begin position="624"/>
        <end position="637"/>
    </location>
</feature>
<feature type="region of interest" description="Disordered" evidence="2">
    <location>
        <begin position="1084"/>
        <end position="1127"/>
    </location>
</feature>
<keyword evidence="3" id="KW-0472">Membrane</keyword>
<feature type="compositionally biased region" description="Low complexity" evidence="2">
    <location>
        <begin position="882"/>
        <end position="891"/>
    </location>
</feature>
<feature type="compositionally biased region" description="Polar residues" evidence="2">
    <location>
        <begin position="484"/>
        <end position="501"/>
    </location>
</feature>
<feature type="compositionally biased region" description="Basic residues" evidence="2">
    <location>
        <begin position="1090"/>
        <end position="1103"/>
    </location>
</feature>